<dbReference type="AlphaFoldDB" id="A0A1V9WZ55"/>
<comment type="caution">
    <text evidence="2">The sequence shown here is derived from an EMBL/GenBank/DDBJ whole genome shotgun (WGS) entry which is preliminary data.</text>
</comment>
<name>A0A1V9WZ55_9ACAR</name>
<feature type="compositionally biased region" description="Basic and acidic residues" evidence="1">
    <location>
        <begin position="178"/>
        <end position="188"/>
    </location>
</feature>
<dbReference type="OrthoDB" id="434723at2759"/>
<dbReference type="PANTHER" id="PTHR28309">
    <property type="entry name" value="REQUIRED FOR EXCISION 1-B DOMAIN-CONTAINING PROTEIN"/>
    <property type="match status" value="1"/>
</dbReference>
<evidence type="ECO:0000256" key="1">
    <source>
        <dbReference type="SAM" id="MobiDB-lite"/>
    </source>
</evidence>
<dbReference type="InParanoid" id="A0A1V9WZ55"/>
<dbReference type="EMBL" id="MNPL01032561">
    <property type="protein sequence ID" value="OQR66412.1"/>
    <property type="molecule type" value="Genomic_DNA"/>
</dbReference>
<sequence length="188" mass="21563">MRCQMQMSSNEQLDVADGDVISLLKKFKALQEERAYTYNLFHEGHKLYLASGPNYDFTQFRQLVHDVTQEFKRISEGVIAVEAKLRPVNPKLAGVIQHLQEAEKAKLQLTARRQLAMQKLQEQPDQVDEISQELAHIRNSLNTVGETIADCCEEAKYAMHDYMNQQDREDSLNSSPADTEKTDFFTPV</sequence>
<gene>
    <name evidence="2" type="ORF">BIW11_14178</name>
</gene>
<reference evidence="2 3" key="1">
    <citation type="journal article" date="2017" name="Gigascience">
        <title>Draft genome of the honey bee ectoparasitic mite, Tropilaelaps mercedesae, is shaped by the parasitic life history.</title>
        <authorList>
            <person name="Dong X."/>
            <person name="Armstrong S.D."/>
            <person name="Xia D."/>
            <person name="Makepeace B.L."/>
            <person name="Darby A.C."/>
            <person name="Kadowaki T."/>
        </authorList>
    </citation>
    <scope>NUCLEOTIDE SEQUENCE [LARGE SCALE GENOMIC DNA]</scope>
    <source>
        <strain evidence="2">Wuxi-XJTLU</strain>
    </source>
</reference>
<dbReference type="InterPro" id="IPR039491">
    <property type="entry name" value="REX1-B"/>
</dbReference>
<proteinExistence type="predicted"/>
<dbReference type="Pfam" id="PF14966">
    <property type="entry name" value="DNA_repr_REX1B"/>
    <property type="match status" value="1"/>
</dbReference>
<evidence type="ECO:0000313" key="2">
    <source>
        <dbReference type="EMBL" id="OQR66412.1"/>
    </source>
</evidence>
<keyword evidence="3" id="KW-1185">Reference proteome</keyword>
<feature type="region of interest" description="Disordered" evidence="1">
    <location>
        <begin position="166"/>
        <end position="188"/>
    </location>
</feature>
<accession>A0A1V9WZ55</accession>
<organism evidence="2 3">
    <name type="scientific">Tropilaelaps mercedesae</name>
    <dbReference type="NCBI Taxonomy" id="418985"/>
    <lineage>
        <taxon>Eukaryota</taxon>
        <taxon>Metazoa</taxon>
        <taxon>Ecdysozoa</taxon>
        <taxon>Arthropoda</taxon>
        <taxon>Chelicerata</taxon>
        <taxon>Arachnida</taxon>
        <taxon>Acari</taxon>
        <taxon>Parasitiformes</taxon>
        <taxon>Mesostigmata</taxon>
        <taxon>Gamasina</taxon>
        <taxon>Dermanyssoidea</taxon>
        <taxon>Laelapidae</taxon>
        <taxon>Tropilaelaps</taxon>
    </lineage>
</organism>
<evidence type="ECO:0000313" key="3">
    <source>
        <dbReference type="Proteomes" id="UP000192247"/>
    </source>
</evidence>
<protein>
    <submittedName>
        <fullName evidence="2">Uncharacterized protein</fullName>
    </submittedName>
</protein>
<dbReference type="Proteomes" id="UP000192247">
    <property type="component" value="Unassembled WGS sequence"/>
</dbReference>
<dbReference type="PANTHER" id="PTHR28309:SF1">
    <property type="entry name" value="REQUIRED FOR EXCISION 1-B DOMAIN-CONTAINING PROTEIN"/>
    <property type="match status" value="1"/>
</dbReference>